<dbReference type="Pfam" id="PF05960">
    <property type="entry name" value="DUF885"/>
    <property type="match status" value="1"/>
</dbReference>
<dbReference type="Proteomes" id="UP000461768">
    <property type="component" value="Unassembled WGS sequence"/>
</dbReference>
<dbReference type="EMBL" id="WAGX01000006">
    <property type="protein sequence ID" value="KAB1436601.1"/>
    <property type="molecule type" value="Genomic_DNA"/>
</dbReference>
<dbReference type="AlphaFoldDB" id="A0A7V7QIR2"/>
<keyword evidence="3" id="KW-1185">Reference proteome</keyword>
<keyword evidence="1" id="KW-1133">Transmembrane helix</keyword>
<feature type="transmembrane region" description="Helical" evidence="1">
    <location>
        <begin position="9"/>
        <end position="27"/>
    </location>
</feature>
<gene>
    <name evidence="2" type="ORF">F7O84_14675</name>
</gene>
<reference evidence="2 3" key="1">
    <citation type="submission" date="2019-09" db="EMBL/GenBank/DDBJ databases">
        <authorList>
            <person name="Valk L.C."/>
        </authorList>
    </citation>
    <scope>NUCLEOTIDE SEQUENCE [LARGE SCALE GENOMIC DNA]</scope>
    <source>
        <strain evidence="2">GalUA</strain>
    </source>
</reference>
<accession>A0A7V7QIR2</accession>
<comment type="caution">
    <text evidence="2">The sequence shown here is derived from an EMBL/GenBank/DDBJ whole genome shotgun (WGS) entry which is preliminary data.</text>
</comment>
<dbReference type="RefSeq" id="WP_151146942.1">
    <property type="nucleotide sequence ID" value="NZ_WAGX01000006.1"/>
</dbReference>
<dbReference type="OrthoDB" id="9760040at2"/>
<protein>
    <submittedName>
        <fullName evidence="2">DUF885 domain-containing protein</fullName>
    </submittedName>
</protein>
<reference evidence="2 3" key="2">
    <citation type="submission" date="2020-02" db="EMBL/GenBank/DDBJ databases">
        <title>Candidatus Galacturonibacter soehngenii shows hetero-acetogenic catabolism of galacturonic acid but lacks a canonical carbon monoxide dehydrogenase/acetyl-CoA synthase complex.</title>
        <authorList>
            <person name="Diender M."/>
            <person name="Stouten G.R."/>
            <person name="Petersen J.F."/>
            <person name="Nielsen P.H."/>
            <person name="Dueholm M.S."/>
            <person name="Pronk J.T."/>
            <person name="Van Loosdrecht M.C.M."/>
        </authorList>
    </citation>
    <scope>NUCLEOTIDE SEQUENCE [LARGE SCALE GENOMIC DNA]</scope>
    <source>
        <strain evidence="2">GalUA</strain>
    </source>
</reference>
<dbReference type="PANTHER" id="PTHR33361">
    <property type="entry name" value="GLR0591 PROTEIN"/>
    <property type="match status" value="1"/>
</dbReference>
<proteinExistence type="predicted"/>
<sequence>MLHKFKKHLGLFCCFLFVIAIVFYFVTLKDIYHQASNIESTQASFQSFTTKLFQSEVIENTVSLHYTLQNPKNYAIEEYPITFGDFSNESFHAINKKTQENFDILKSFPYKELNTNQQLTYDILYDYYSNTLANSDLIYYSEVLSPTTGTQAQLPVLLAEYSFHSEQDVIDYLTLLTKMDDYYFSIIAFEKEKSNLGLFMSEEVAKQIIDQCNDFIKEPEHNFLLDTFNTRIDALNTISDSAKANYKLQNKSILYSDVIPAYKILVDGINSLVDSSVNSQGLCYFENGQRYYEALLKRSTGSSKSVFELKKLLNAYMKNDLTQMAQIAAKDPTILATSDSYQFDLTDPSLILEDLKEKISIDFPAPPEAYYTVKYVHPSLSKHLSPAFYLTPPIDNIADNSIYINPQSNYSKIDLYTTLAHEGYPGHLYQNIYFNYNNSEPIRKLLNYSGYTEGWATYVEMYSYQLADVDSNLSKLLQLNNAITLYLYANMDIGINYDGWTLSDTSDYLADYGIDNEDSVKKVYLAIISEPTNYLKYCIGYLEFMELKNTAEKSLGSDFSLIQFHKFLLDTGPAPFYIIEKYMQEWIKAIK</sequence>
<evidence type="ECO:0000313" key="3">
    <source>
        <dbReference type="Proteomes" id="UP000461768"/>
    </source>
</evidence>
<organism evidence="2 3">
    <name type="scientific">Candidatus Galacturonatibacter soehngenii</name>
    <dbReference type="NCBI Taxonomy" id="2307010"/>
    <lineage>
        <taxon>Bacteria</taxon>
        <taxon>Bacillati</taxon>
        <taxon>Bacillota</taxon>
        <taxon>Clostridia</taxon>
        <taxon>Lachnospirales</taxon>
        <taxon>Lachnospiraceae</taxon>
        <taxon>Candidatus Galacturonatibacter</taxon>
    </lineage>
</organism>
<keyword evidence="1" id="KW-0472">Membrane</keyword>
<keyword evidence="1" id="KW-0812">Transmembrane</keyword>
<evidence type="ECO:0000256" key="1">
    <source>
        <dbReference type="SAM" id="Phobius"/>
    </source>
</evidence>
<evidence type="ECO:0000313" key="2">
    <source>
        <dbReference type="EMBL" id="KAB1436601.1"/>
    </source>
</evidence>
<dbReference type="PANTHER" id="PTHR33361:SF2">
    <property type="entry name" value="DUF885 DOMAIN-CONTAINING PROTEIN"/>
    <property type="match status" value="1"/>
</dbReference>
<dbReference type="InterPro" id="IPR010281">
    <property type="entry name" value="DUF885"/>
</dbReference>
<name>A0A7V7QIR2_9FIRM</name>